<feature type="transmembrane region" description="Helical" evidence="8">
    <location>
        <begin position="409"/>
        <end position="428"/>
    </location>
</feature>
<evidence type="ECO:0000256" key="7">
    <source>
        <dbReference type="SAM" id="MobiDB-lite"/>
    </source>
</evidence>
<dbReference type="Gene3D" id="1.20.1250.20">
    <property type="entry name" value="MFS general substrate transporter like domains"/>
    <property type="match status" value="1"/>
</dbReference>
<protein>
    <submittedName>
        <fullName evidence="9">MFS transporter</fullName>
    </submittedName>
</protein>
<accession>A0ABN6S9T7</accession>
<feature type="compositionally biased region" description="Low complexity" evidence="7">
    <location>
        <begin position="211"/>
        <end position="226"/>
    </location>
</feature>
<organism evidence="9 10">
    <name type="scientific">Bombiscardovia nodaiensis</name>
    <dbReference type="NCBI Taxonomy" id="2932181"/>
    <lineage>
        <taxon>Bacteria</taxon>
        <taxon>Bacillati</taxon>
        <taxon>Actinomycetota</taxon>
        <taxon>Actinomycetes</taxon>
        <taxon>Bifidobacteriales</taxon>
        <taxon>Bifidobacteriaceae</taxon>
        <taxon>Bombiscardovia</taxon>
    </lineage>
</organism>
<dbReference type="PANTHER" id="PTHR43266:SF10">
    <property type="entry name" value="BACILYSIN EXPORTER BACE-RELATED"/>
    <property type="match status" value="1"/>
</dbReference>
<dbReference type="Proteomes" id="UP001321766">
    <property type="component" value="Chromosome"/>
</dbReference>
<feature type="transmembrane region" description="Helical" evidence="8">
    <location>
        <begin position="347"/>
        <end position="368"/>
    </location>
</feature>
<evidence type="ECO:0000256" key="4">
    <source>
        <dbReference type="ARBA" id="ARBA00022692"/>
    </source>
</evidence>
<evidence type="ECO:0000313" key="10">
    <source>
        <dbReference type="Proteomes" id="UP001321766"/>
    </source>
</evidence>
<feature type="transmembrane region" description="Helical" evidence="8">
    <location>
        <begin position="321"/>
        <end position="340"/>
    </location>
</feature>
<evidence type="ECO:0000256" key="8">
    <source>
        <dbReference type="SAM" id="Phobius"/>
    </source>
</evidence>
<feature type="region of interest" description="Disordered" evidence="7">
    <location>
        <begin position="211"/>
        <end position="249"/>
    </location>
</feature>
<feature type="transmembrane region" description="Helical" evidence="8">
    <location>
        <begin position="434"/>
        <end position="455"/>
    </location>
</feature>
<dbReference type="Pfam" id="PF07690">
    <property type="entry name" value="MFS_1"/>
    <property type="match status" value="1"/>
</dbReference>
<evidence type="ECO:0000256" key="1">
    <source>
        <dbReference type="ARBA" id="ARBA00004651"/>
    </source>
</evidence>
<dbReference type="EMBL" id="AP026798">
    <property type="protein sequence ID" value="BDR52902.1"/>
    <property type="molecule type" value="Genomic_DNA"/>
</dbReference>
<keyword evidence="10" id="KW-1185">Reference proteome</keyword>
<dbReference type="InterPro" id="IPR036259">
    <property type="entry name" value="MFS_trans_sf"/>
</dbReference>
<comment type="subcellular location">
    <subcellularLocation>
        <location evidence="1">Cell membrane</location>
        <topology evidence="1">Multi-pass membrane protein</topology>
    </subcellularLocation>
</comment>
<feature type="transmembrane region" description="Helical" evidence="8">
    <location>
        <begin position="12"/>
        <end position="32"/>
    </location>
</feature>
<feature type="transmembrane region" description="Helical" evidence="8">
    <location>
        <begin position="374"/>
        <end position="397"/>
    </location>
</feature>
<evidence type="ECO:0000256" key="3">
    <source>
        <dbReference type="ARBA" id="ARBA00022475"/>
    </source>
</evidence>
<keyword evidence="4 8" id="KW-0812">Transmembrane</keyword>
<dbReference type="InterPro" id="IPR011701">
    <property type="entry name" value="MFS"/>
</dbReference>
<keyword evidence="5 8" id="KW-1133">Transmembrane helix</keyword>
<dbReference type="CDD" id="cd06173">
    <property type="entry name" value="MFS_MefA_like"/>
    <property type="match status" value="1"/>
</dbReference>
<evidence type="ECO:0000256" key="2">
    <source>
        <dbReference type="ARBA" id="ARBA00022448"/>
    </source>
</evidence>
<feature type="transmembrane region" description="Helical" evidence="8">
    <location>
        <begin position="44"/>
        <end position="63"/>
    </location>
</feature>
<reference evidence="9 10" key="1">
    <citation type="journal article" date="2023" name="Microbiol. Spectr.">
        <title>Symbiosis of Carpenter Bees with Uncharacterized Lactic Acid Bacteria Showing NAD Auxotrophy.</title>
        <authorList>
            <person name="Kawasaki S."/>
            <person name="Ozawa K."/>
            <person name="Mori T."/>
            <person name="Yamamoto A."/>
            <person name="Ito M."/>
            <person name="Ohkuma M."/>
            <person name="Sakamoto M."/>
            <person name="Matsutani M."/>
        </authorList>
    </citation>
    <scope>NUCLEOTIDE SEQUENCE [LARGE SCALE GENOMIC DNA]</scope>
    <source>
        <strain evidence="9 10">Kim37-2</strain>
    </source>
</reference>
<keyword evidence="3" id="KW-1003">Cell membrane</keyword>
<proteinExistence type="predicted"/>
<dbReference type="PANTHER" id="PTHR43266">
    <property type="entry name" value="MACROLIDE-EFFLUX PROTEIN"/>
    <property type="match status" value="1"/>
</dbReference>
<feature type="transmembrane region" description="Helical" evidence="8">
    <location>
        <begin position="169"/>
        <end position="188"/>
    </location>
</feature>
<keyword evidence="6 8" id="KW-0472">Membrane</keyword>
<name>A0ABN6S9T7_9BIFI</name>
<evidence type="ECO:0000256" key="5">
    <source>
        <dbReference type="ARBA" id="ARBA00022989"/>
    </source>
</evidence>
<feature type="transmembrane region" description="Helical" evidence="8">
    <location>
        <begin position="144"/>
        <end position="163"/>
    </location>
</feature>
<evidence type="ECO:0000313" key="9">
    <source>
        <dbReference type="EMBL" id="BDR52902.1"/>
    </source>
</evidence>
<feature type="transmembrane region" description="Helical" evidence="8">
    <location>
        <begin position="267"/>
        <end position="292"/>
    </location>
</feature>
<gene>
    <name evidence="9" type="ORF">KIM372_08090</name>
</gene>
<sequence length="467" mass="49157">MVMRPAWKRNVSLLIVGQFVSIFGSSLVQYAITWDLALRTNSGLVAMLGFICANLPQAVMSVFGGGLADRYSKRLLINAPDAFTAVLSLGLALAYIRGVASVWLVCLVLCARSLAAGIQSPAIDSYLPELTPKTRLMKVNSFNGTLQAAIAILAPALSAGLIAALHMQAVLMVDAVTAVIGITMLLLIRQPQVESLPAAGDELAVSGGIQAGEHGQQGKEGQQVQQDEQDQDRTEGHHRQRGQARQAKPSAWSGIAQGLAYCRQHRAVGMVLVAYALCFMLTVAPGGLNALFVGRNFSSGPLEVLGLHLTTSTDKLGFIELIYGLGAVVGGLIMTVWGGFAHRLRSMGLAMFCLALADIAMACSAPAFTGSFWLFALAYASTGFVSPLLLAPASTLIQEQVAPGMMGRIFGLLNAVRTLALPLGLAIAGPLSDVFPIAAVYLAGGLISLPISLWVMGSRTEQTRVAI</sequence>
<keyword evidence="2" id="KW-0813">Transport</keyword>
<evidence type="ECO:0000256" key="6">
    <source>
        <dbReference type="ARBA" id="ARBA00023136"/>
    </source>
</evidence>
<dbReference type="SUPFAM" id="SSF103473">
    <property type="entry name" value="MFS general substrate transporter"/>
    <property type="match status" value="1"/>
</dbReference>